<keyword evidence="8" id="KW-0227">DNA damage</keyword>
<reference evidence="16 17" key="1">
    <citation type="journal article" date="2017" name="BMC Genomics">
        <title>Comparative genomic and phylogenomic analyses of the Bifidobacteriaceae family.</title>
        <authorList>
            <person name="Lugli G.A."/>
            <person name="Milani C."/>
            <person name="Turroni F."/>
            <person name="Duranti S."/>
            <person name="Mancabelli L."/>
            <person name="Mangifesta M."/>
            <person name="Ferrario C."/>
            <person name="Modesto M."/>
            <person name="Mattarelli P."/>
            <person name="Jiri K."/>
            <person name="van Sinderen D."/>
            <person name="Ventura M."/>
        </authorList>
    </citation>
    <scope>NUCLEOTIDE SEQUENCE [LARGE SCALE GENOMIC DNA]</scope>
    <source>
        <strain evidence="16 17">DSM 100196</strain>
    </source>
</reference>
<dbReference type="GO" id="GO:0032357">
    <property type="term" value="F:oxidized purine DNA binding"/>
    <property type="evidence" value="ECO:0007669"/>
    <property type="project" value="TreeGrafter"/>
</dbReference>
<comment type="catalytic activity">
    <reaction evidence="1">
        <text>Hydrolyzes free adenine bases from 7,8-dihydro-8-oxoguanine:adenine mismatched double-stranded DNA, leaving an apurinic site.</text>
        <dbReference type="EC" id="3.2.2.31"/>
    </reaction>
</comment>
<dbReference type="GO" id="GO:0034039">
    <property type="term" value="F:8-oxo-7,8-dihydroguanine DNA N-glycosylase activity"/>
    <property type="evidence" value="ECO:0007669"/>
    <property type="project" value="TreeGrafter"/>
</dbReference>
<gene>
    <name evidence="16" type="ORF">BMYO_0418</name>
</gene>
<dbReference type="Gene3D" id="1.10.1670.10">
    <property type="entry name" value="Helix-hairpin-Helix base-excision DNA repair enzymes (C-terminal)"/>
    <property type="match status" value="2"/>
</dbReference>
<feature type="domain" description="HhH-GPD" evidence="15">
    <location>
        <begin position="103"/>
        <end position="248"/>
    </location>
</feature>
<evidence type="ECO:0000256" key="14">
    <source>
        <dbReference type="SAM" id="MobiDB-lite"/>
    </source>
</evidence>
<evidence type="ECO:0000256" key="3">
    <source>
        <dbReference type="ARBA" id="ARBA00008343"/>
    </source>
</evidence>
<evidence type="ECO:0000256" key="8">
    <source>
        <dbReference type="ARBA" id="ARBA00022763"/>
    </source>
</evidence>
<dbReference type="CDD" id="cd00056">
    <property type="entry name" value="ENDO3c"/>
    <property type="match status" value="1"/>
</dbReference>
<dbReference type="Pfam" id="PF00633">
    <property type="entry name" value="HHH"/>
    <property type="match status" value="1"/>
</dbReference>
<keyword evidence="6" id="KW-0004">4Fe-4S</keyword>
<evidence type="ECO:0000256" key="5">
    <source>
        <dbReference type="ARBA" id="ARBA00022023"/>
    </source>
</evidence>
<evidence type="ECO:0000313" key="17">
    <source>
        <dbReference type="Proteomes" id="UP000216871"/>
    </source>
</evidence>
<dbReference type="GO" id="GO:0006298">
    <property type="term" value="P:mismatch repair"/>
    <property type="evidence" value="ECO:0007669"/>
    <property type="project" value="TreeGrafter"/>
</dbReference>
<dbReference type="EMBL" id="MWWW01000004">
    <property type="protein sequence ID" value="OZG61119.1"/>
    <property type="molecule type" value="Genomic_DNA"/>
</dbReference>
<evidence type="ECO:0000256" key="4">
    <source>
        <dbReference type="ARBA" id="ARBA00012045"/>
    </source>
</evidence>
<dbReference type="GO" id="GO:0051539">
    <property type="term" value="F:4 iron, 4 sulfur cluster binding"/>
    <property type="evidence" value="ECO:0007669"/>
    <property type="project" value="UniProtKB-KW"/>
</dbReference>
<keyword evidence="13" id="KW-0326">Glycosidase</keyword>
<dbReference type="SMART" id="SM00525">
    <property type="entry name" value="FES"/>
    <property type="match status" value="1"/>
</dbReference>
<name>A0A261FPQ8_9BIFI</name>
<evidence type="ECO:0000256" key="12">
    <source>
        <dbReference type="ARBA" id="ARBA00023204"/>
    </source>
</evidence>
<proteinExistence type="inferred from homology"/>
<dbReference type="PANTHER" id="PTHR42944:SF1">
    <property type="entry name" value="ADENINE DNA GLYCOSYLASE"/>
    <property type="match status" value="1"/>
</dbReference>
<dbReference type="EC" id="3.2.2.31" evidence="4"/>
<evidence type="ECO:0000256" key="13">
    <source>
        <dbReference type="ARBA" id="ARBA00023295"/>
    </source>
</evidence>
<dbReference type="PANTHER" id="PTHR42944">
    <property type="entry name" value="ADENINE DNA GLYCOSYLASE"/>
    <property type="match status" value="1"/>
</dbReference>
<keyword evidence="7" id="KW-0479">Metal-binding</keyword>
<organism evidence="16 17">
    <name type="scientific">Bifidobacterium myosotis</name>
    <dbReference type="NCBI Taxonomy" id="1630166"/>
    <lineage>
        <taxon>Bacteria</taxon>
        <taxon>Bacillati</taxon>
        <taxon>Actinomycetota</taxon>
        <taxon>Actinomycetes</taxon>
        <taxon>Bifidobacteriales</taxon>
        <taxon>Bifidobacteriaceae</taxon>
        <taxon>Bifidobacterium</taxon>
    </lineage>
</organism>
<keyword evidence="17" id="KW-1185">Reference proteome</keyword>
<evidence type="ECO:0000256" key="6">
    <source>
        <dbReference type="ARBA" id="ARBA00022485"/>
    </source>
</evidence>
<dbReference type="Pfam" id="PF00730">
    <property type="entry name" value="HhH-GPD"/>
    <property type="match status" value="1"/>
</dbReference>
<evidence type="ECO:0000259" key="15">
    <source>
        <dbReference type="SMART" id="SM00478"/>
    </source>
</evidence>
<evidence type="ECO:0000256" key="7">
    <source>
        <dbReference type="ARBA" id="ARBA00022723"/>
    </source>
</evidence>
<sequence length="402" mass="42680">MTRDTDVTDDAGAVDTSAAGCVGSTGSVRMLGDIDVVVGAADASVGGRAGVCDMTGTGASGSASPHAERIRLRLAAWWEANARDLPWRFGRATPWGVLVSEVMSQQTQMSRVVPYWTDWMARWPDARALAAAPKAEVITAWGRLGYPRRALRLQECARVVSADYADELPRTYDELTGLPGIGDYTASAVMSFAFGKRIAVIDTNIRRVLSRVFLGVESRGGAASPAERALANRMLPVDSVDSVDDGPAVTRCGTGNAVAGNKGSGIVGRRTGRDDESGNSDTARRSVMWNQSVMELGAVVCTAKSPLCDACPVAGDCAFLKAGRPGLGERRTRPRQRFQGTDRQVRGLVLAALRGLPAGATLARVDAEKLWKDQVQLASCIASLDDDGLVEMTQDGALRLPR</sequence>
<evidence type="ECO:0000256" key="1">
    <source>
        <dbReference type="ARBA" id="ARBA00000843"/>
    </source>
</evidence>
<evidence type="ECO:0000256" key="11">
    <source>
        <dbReference type="ARBA" id="ARBA00023014"/>
    </source>
</evidence>
<evidence type="ECO:0000256" key="2">
    <source>
        <dbReference type="ARBA" id="ARBA00001966"/>
    </source>
</evidence>
<comment type="cofactor">
    <cofactor evidence="2">
        <name>[4Fe-4S] cluster</name>
        <dbReference type="ChEBI" id="CHEBI:49883"/>
    </cofactor>
</comment>
<dbReference type="PROSITE" id="PS00764">
    <property type="entry name" value="ENDONUCLEASE_III_1"/>
    <property type="match status" value="1"/>
</dbReference>
<dbReference type="InterPro" id="IPR011257">
    <property type="entry name" value="DNA_glycosylase"/>
</dbReference>
<comment type="similarity">
    <text evidence="3">Belongs to the Nth/MutY family.</text>
</comment>
<accession>A0A261FPQ8</accession>
<feature type="region of interest" description="Disordered" evidence="14">
    <location>
        <begin position="263"/>
        <end position="283"/>
    </location>
</feature>
<dbReference type="InterPro" id="IPR003265">
    <property type="entry name" value="HhH-GPD_domain"/>
</dbReference>
<dbReference type="InterPro" id="IPR044298">
    <property type="entry name" value="MIG/MutY"/>
</dbReference>
<dbReference type="GO" id="GO:0000701">
    <property type="term" value="F:purine-specific mismatch base pair DNA N-glycosylase activity"/>
    <property type="evidence" value="ECO:0007669"/>
    <property type="project" value="UniProtKB-EC"/>
</dbReference>
<dbReference type="InterPro" id="IPR023170">
    <property type="entry name" value="HhH_base_excis_C"/>
</dbReference>
<dbReference type="Gene3D" id="1.10.340.30">
    <property type="entry name" value="Hypothetical protein, domain 2"/>
    <property type="match status" value="1"/>
</dbReference>
<keyword evidence="9" id="KW-0378">Hydrolase</keyword>
<dbReference type="Pfam" id="PF10576">
    <property type="entry name" value="EndIII_4Fe-2S"/>
    <property type="match status" value="1"/>
</dbReference>
<dbReference type="InterPro" id="IPR000445">
    <property type="entry name" value="HhH_motif"/>
</dbReference>
<keyword evidence="10" id="KW-0408">Iron</keyword>
<evidence type="ECO:0000256" key="9">
    <source>
        <dbReference type="ARBA" id="ARBA00022801"/>
    </source>
</evidence>
<dbReference type="AlphaFoldDB" id="A0A261FPQ8"/>
<keyword evidence="11" id="KW-0411">Iron-sulfur</keyword>
<dbReference type="SUPFAM" id="SSF48150">
    <property type="entry name" value="DNA-glycosylase"/>
    <property type="match status" value="1"/>
</dbReference>
<evidence type="ECO:0000256" key="10">
    <source>
        <dbReference type="ARBA" id="ARBA00023004"/>
    </source>
</evidence>
<dbReference type="Proteomes" id="UP000216871">
    <property type="component" value="Unassembled WGS sequence"/>
</dbReference>
<protein>
    <recommendedName>
        <fullName evidence="5">Adenine DNA glycosylase</fullName>
        <ecNumber evidence="4">3.2.2.31</ecNumber>
    </recommendedName>
</protein>
<dbReference type="GO" id="GO:0006284">
    <property type="term" value="P:base-excision repair"/>
    <property type="evidence" value="ECO:0007669"/>
    <property type="project" value="InterPro"/>
</dbReference>
<dbReference type="SMART" id="SM00478">
    <property type="entry name" value="ENDO3c"/>
    <property type="match status" value="1"/>
</dbReference>
<comment type="caution">
    <text evidence="16">The sequence shown here is derived from an EMBL/GenBank/DDBJ whole genome shotgun (WGS) entry which is preliminary data.</text>
</comment>
<dbReference type="GO" id="GO:0035485">
    <property type="term" value="F:adenine/guanine mispair binding"/>
    <property type="evidence" value="ECO:0007669"/>
    <property type="project" value="TreeGrafter"/>
</dbReference>
<dbReference type="InterPro" id="IPR004035">
    <property type="entry name" value="Endouclease-III_FeS-bd_BS"/>
</dbReference>
<dbReference type="GO" id="GO:0046872">
    <property type="term" value="F:metal ion binding"/>
    <property type="evidence" value="ECO:0007669"/>
    <property type="project" value="UniProtKB-KW"/>
</dbReference>
<evidence type="ECO:0000313" key="16">
    <source>
        <dbReference type="EMBL" id="OZG61119.1"/>
    </source>
</evidence>
<keyword evidence="12" id="KW-0234">DNA repair</keyword>
<dbReference type="InterPro" id="IPR003651">
    <property type="entry name" value="Endonuclease3_FeS-loop_motif"/>
</dbReference>